<gene>
    <name evidence="1" type="ORF">ACFSKO_16325</name>
</gene>
<dbReference type="EMBL" id="JBHUII010000011">
    <property type="protein sequence ID" value="MFD2207195.1"/>
    <property type="molecule type" value="Genomic_DNA"/>
</dbReference>
<dbReference type="RefSeq" id="WP_380253585.1">
    <property type="nucleotide sequence ID" value="NZ_JBHUII010000011.1"/>
</dbReference>
<comment type="caution">
    <text evidence="1">The sequence shown here is derived from an EMBL/GenBank/DDBJ whole genome shotgun (WGS) entry which is preliminary data.</text>
</comment>
<name>A0ABW5BP24_9PROT</name>
<sequence>MKTRTPNSFEAGIVKAIAALSAESCASLIGRSASFVYQSADPDSDKNLSLQMALAIDVAAMTQGEGKPPILASYQEQIDRALAPEHTPCDRSDRMASLAMEFGEALSAFSSIRDERVSQNDGAVVIKELMDIREQIDAAVKDVEVAMGIAPLKVAE</sequence>
<dbReference type="Proteomes" id="UP001597294">
    <property type="component" value="Unassembled WGS sequence"/>
</dbReference>
<reference evidence="2" key="1">
    <citation type="journal article" date="2019" name="Int. J. Syst. Evol. Microbiol.">
        <title>The Global Catalogue of Microorganisms (GCM) 10K type strain sequencing project: providing services to taxonomists for standard genome sequencing and annotation.</title>
        <authorList>
            <consortium name="The Broad Institute Genomics Platform"/>
            <consortium name="The Broad Institute Genome Sequencing Center for Infectious Disease"/>
            <person name="Wu L."/>
            <person name="Ma J."/>
        </authorList>
    </citation>
    <scope>NUCLEOTIDE SEQUENCE [LARGE SCALE GENOMIC DNA]</scope>
    <source>
        <strain evidence="2">CGMCC 4.7192</strain>
    </source>
</reference>
<organism evidence="1 2">
    <name type="scientific">Kiloniella antarctica</name>
    <dbReference type="NCBI Taxonomy" id="1550907"/>
    <lineage>
        <taxon>Bacteria</taxon>
        <taxon>Pseudomonadati</taxon>
        <taxon>Pseudomonadota</taxon>
        <taxon>Alphaproteobacteria</taxon>
        <taxon>Rhodospirillales</taxon>
        <taxon>Kiloniellaceae</taxon>
        <taxon>Kiloniella</taxon>
    </lineage>
</organism>
<evidence type="ECO:0000313" key="1">
    <source>
        <dbReference type="EMBL" id="MFD2207195.1"/>
    </source>
</evidence>
<evidence type="ECO:0000313" key="2">
    <source>
        <dbReference type="Proteomes" id="UP001597294"/>
    </source>
</evidence>
<protein>
    <submittedName>
        <fullName evidence="1">Uncharacterized protein</fullName>
    </submittedName>
</protein>
<proteinExistence type="predicted"/>
<accession>A0ABW5BP24</accession>
<keyword evidence="2" id="KW-1185">Reference proteome</keyword>